<dbReference type="Proteomes" id="UP000179467">
    <property type="component" value="Unassembled WGS sequence"/>
</dbReference>
<evidence type="ECO:0008006" key="5">
    <source>
        <dbReference type="Google" id="ProtNLM"/>
    </source>
</evidence>
<evidence type="ECO:0000256" key="1">
    <source>
        <dbReference type="SAM" id="Phobius"/>
    </source>
</evidence>
<dbReference type="AlphaFoldDB" id="A0A1S1HGY3"/>
<keyword evidence="2" id="KW-0732">Signal</keyword>
<keyword evidence="1" id="KW-0812">Transmembrane</keyword>
<accession>A0A1S1HGY3</accession>
<sequence>MRIKMLAAAILLAGVPAQILASPAANTTATAELTAEQKAYVARMKALLDSLHPRTGDVPIGNANATLHLGEDYYFLPAEEAKKVLVEGWGNPPDAVGGVLGLVFPKGKTFLDDSWGAVVTYEATGYVSDKDAKTEDYDALLRDIQESEKADNEERTKAGYAARHLVGWAQQPSYNPADHSLIWARDIRFSGSDVDALNYDVRLLGRHGVLSLNMVASMPQLAEVRTAAAAFGKAASFDVGSRYADYDSSKDKTAEFGLAGLVAAGAGVAAAKKVGLLGAILLFGKKFLAIFIAAIAGGLAWVRRKFSRSGEEG</sequence>
<dbReference type="Pfam" id="PF09935">
    <property type="entry name" value="DUF2167"/>
    <property type="match status" value="1"/>
</dbReference>
<reference evidence="3 4" key="1">
    <citation type="submission" date="2016-09" db="EMBL/GenBank/DDBJ databases">
        <title>Metabolic pathway, cell adaptation mechanisms and a novel monoxygenase revealed through proteogenomic-transcription analysis of a Sphingomonas haloaromaticamans strain degrading the fungicide ortho-phenylphenol.</title>
        <authorList>
            <person name="Perruchon C."/>
            <person name="Papadopoulou E.S."/>
            <person name="Rousidou C."/>
            <person name="Vasileiadis S."/>
            <person name="Tanou G."/>
            <person name="Amoutzias G."/>
            <person name="Molassiotis A."/>
            <person name="Karpouzas D.G."/>
        </authorList>
    </citation>
    <scope>NUCLEOTIDE SEQUENCE [LARGE SCALE GENOMIC DNA]</scope>
    <source>
        <strain evidence="3 4">P3</strain>
    </source>
</reference>
<dbReference type="EMBL" id="MIPT01000001">
    <property type="protein sequence ID" value="OHT19790.1"/>
    <property type="molecule type" value="Genomic_DNA"/>
</dbReference>
<protein>
    <recommendedName>
        <fullName evidence="5">Membrane-anchored protein</fullName>
    </recommendedName>
</protein>
<dbReference type="RefSeq" id="WP_254684402.1">
    <property type="nucleotide sequence ID" value="NZ_MIPT01000001.1"/>
</dbReference>
<feature type="chain" id="PRO_5012164535" description="Membrane-anchored protein" evidence="2">
    <location>
        <begin position="22"/>
        <end position="313"/>
    </location>
</feature>
<feature type="transmembrane region" description="Helical" evidence="1">
    <location>
        <begin position="276"/>
        <end position="302"/>
    </location>
</feature>
<keyword evidence="1" id="KW-1133">Transmembrane helix</keyword>
<proteinExistence type="predicted"/>
<dbReference type="InterPro" id="IPR018682">
    <property type="entry name" value="DUF2167_membr"/>
</dbReference>
<feature type="signal peptide" evidence="2">
    <location>
        <begin position="1"/>
        <end position="21"/>
    </location>
</feature>
<comment type="caution">
    <text evidence="3">The sequence shown here is derived from an EMBL/GenBank/DDBJ whole genome shotgun (WGS) entry which is preliminary data.</text>
</comment>
<organism evidence="3 4">
    <name type="scientific">Edaphosphingomonas haloaromaticamans</name>
    <dbReference type="NCBI Taxonomy" id="653954"/>
    <lineage>
        <taxon>Bacteria</taxon>
        <taxon>Pseudomonadati</taxon>
        <taxon>Pseudomonadota</taxon>
        <taxon>Alphaproteobacteria</taxon>
        <taxon>Sphingomonadales</taxon>
        <taxon>Rhizorhabdaceae</taxon>
        <taxon>Edaphosphingomonas</taxon>
    </lineage>
</organism>
<evidence type="ECO:0000313" key="4">
    <source>
        <dbReference type="Proteomes" id="UP000179467"/>
    </source>
</evidence>
<keyword evidence="4" id="KW-1185">Reference proteome</keyword>
<gene>
    <name evidence="3" type="ORF">BHE75_01779</name>
</gene>
<name>A0A1S1HGY3_9SPHN</name>
<keyword evidence="1" id="KW-0472">Membrane</keyword>
<evidence type="ECO:0000313" key="3">
    <source>
        <dbReference type="EMBL" id="OHT19790.1"/>
    </source>
</evidence>
<evidence type="ECO:0000256" key="2">
    <source>
        <dbReference type="SAM" id="SignalP"/>
    </source>
</evidence>